<dbReference type="PANTHER" id="PTHR42910">
    <property type="entry name" value="TRANSPORTER SCO4007-RELATED"/>
    <property type="match status" value="1"/>
</dbReference>
<dbReference type="InterPro" id="IPR036259">
    <property type="entry name" value="MFS_trans_sf"/>
</dbReference>
<dbReference type="Gene3D" id="1.20.1250.20">
    <property type="entry name" value="MFS general substrate transporter like domains"/>
    <property type="match status" value="1"/>
</dbReference>
<dbReference type="InterPro" id="IPR011701">
    <property type="entry name" value="MFS"/>
</dbReference>
<dbReference type="Pfam" id="PF07690">
    <property type="entry name" value="MFS_1"/>
    <property type="match status" value="1"/>
</dbReference>
<dbReference type="AlphaFoldDB" id="A0A7X5QHY5"/>
<evidence type="ECO:0000256" key="2">
    <source>
        <dbReference type="ARBA" id="ARBA00022989"/>
    </source>
</evidence>
<keyword evidence="3 4" id="KW-0472">Membrane</keyword>
<keyword evidence="7" id="KW-1185">Reference proteome</keyword>
<gene>
    <name evidence="6" type="ORF">C5469_21120</name>
</gene>
<dbReference type="SUPFAM" id="SSF103473">
    <property type="entry name" value="MFS general substrate transporter"/>
    <property type="match status" value="1"/>
</dbReference>
<dbReference type="EMBL" id="PUJW01000041">
    <property type="protein sequence ID" value="NHB94500.1"/>
    <property type="molecule type" value="Genomic_DNA"/>
</dbReference>
<dbReference type="PROSITE" id="PS50850">
    <property type="entry name" value="MFS"/>
    <property type="match status" value="1"/>
</dbReference>
<evidence type="ECO:0000256" key="3">
    <source>
        <dbReference type="ARBA" id="ARBA00023136"/>
    </source>
</evidence>
<dbReference type="GO" id="GO:0022857">
    <property type="term" value="F:transmembrane transporter activity"/>
    <property type="evidence" value="ECO:0007669"/>
    <property type="project" value="InterPro"/>
</dbReference>
<protein>
    <recommendedName>
        <fullName evidence="5">Major facilitator superfamily (MFS) profile domain-containing protein</fullName>
    </recommendedName>
</protein>
<accession>A0A7X5QHY5</accession>
<evidence type="ECO:0000259" key="5">
    <source>
        <dbReference type="PROSITE" id="PS50850"/>
    </source>
</evidence>
<evidence type="ECO:0000256" key="1">
    <source>
        <dbReference type="ARBA" id="ARBA00022692"/>
    </source>
</evidence>
<dbReference type="InterPro" id="IPR020846">
    <property type="entry name" value="MFS_dom"/>
</dbReference>
<feature type="transmembrane region" description="Helical" evidence="4">
    <location>
        <begin position="97"/>
        <end position="123"/>
    </location>
</feature>
<dbReference type="PANTHER" id="PTHR42910:SF1">
    <property type="entry name" value="MAJOR FACILITATOR SUPERFAMILY (MFS) PROFILE DOMAIN-CONTAINING PROTEIN"/>
    <property type="match status" value="1"/>
</dbReference>
<name>A0A7X5QHY5_9GAMM</name>
<feature type="transmembrane region" description="Helical" evidence="4">
    <location>
        <begin position="66"/>
        <end position="85"/>
    </location>
</feature>
<reference evidence="6 7" key="1">
    <citation type="submission" date="2018-02" db="EMBL/GenBank/DDBJ databases">
        <authorList>
            <person name="Machado R.A."/>
        </authorList>
    </citation>
    <scope>NUCLEOTIDE SEQUENCE [LARGE SCALE GENOMIC DNA]</scope>
    <source>
        <strain evidence="6 7">DSM 19724</strain>
    </source>
</reference>
<evidence type="ECO:0000256" key="4">
    <source>
        <dbReference type="SAM" id="Phobius"/>
    </source>
</evidence>
<evidence type="ECO:0000313" key="6">
    <source>
        <dbReference type="EMBL" id="NHB94500.1"/>
    </source>
</evidence>
<keyword evidence="2 4" id="KW-1133">Transmembrane helix</keyword>
<comment type="caution">
    <text evidence="6">The sequence shown here is derived from an EMBL/GenBank/DDBJ whole genome shotgun (WGS) entry which is preliminary data.</text>
</comment>
<proteinExistence type="predicted"/>
<organism evidence="6 7">
    <name type="scientific">Photorhabdus cinerea</name>
    <dbReference type="NCBI Taxonomy" id="471575"/>
    <lineage>
        <taxon>Bacteria</taxon>
        <taxon>Pseudomonadati</taxon>
        <taxon>Pseudomonadota</taxon>
        <taxon>Gammaproteobacteria</taxon>
        <taxon>Enterobacterales</taxon>
        <taxon>Morganellaceae</taxon>
        <taxon>Photorhabdus</taxon>
    </lineage>
</organism>
<sequence length="140" mass="15000">MPKSSHHNSSQMLRVPMSNTVIKSNPISSVSLILLSAACGFAVANIYYNQPLLPAISASFGVNGSISGWIATLTQIGYATGLLFFGPLGDTLNRRKLIFCLLIGNIVSLILCAKAANFTWLLIGSLTLGLTSIHLEIHWV</sequence>
<evidence type="ECO:0000313" key="7">
    <source>
        <dbReference type="Proteomes" id="UP000591844"/>
    </source>
</evidence>
<dbReference type="Proteomes" id="UP000591844">
    <property type="component" value="Unassembled WGS sequence"/>
</dbReference>
<feature type="domain" description="Major facilitator superfamily (MFS) profile" evidence="5">
    <location>
        <begin position="28"/>
        <end position="140"/>
    </location>
</feature>
<keyword evidence="1 4" id="KW-0812">Transmembrane</keyword>